<proteinExistence type="predicted"/>
<protein>
    <submittedName>
        <fullName evidence="1">Uncharacterized protein</fullName>
    </submittedName>
</protein>
<sequence length="39" mass="4704">MSVNRKLPKDDEEIHWRKVTVAEGNLRKVRQMIDRRIGK</sequence>
<gene>
    <name evidence="1" type="ORF">MM415B05096_0006</name>
</gene>
<name>A0A6M3LR05_9ZZZZ</name>
<accession>A0A6M3LR05</accession>
<dbReference type="AlphaFoldDB" id="A0A6M3LR05"/>
<organism evidence="1">
    <name type="scientific">viral metagenome</name>
    <dbReference type="NCBI Taxonomy" id="1070528"/>
    <lineage>
        <taxon>unclassified sequences</taxon>
        <taxon>metagenomes</taxon>
        <taxon>organismal metagenomes</taxon>
    </lineage>
</organism>
<reference evidence="1" key="1">
    <citation type="submission" date="2020-03" db="EMBL/GenBank/DDBJ databases">
        <title>The deep terrestrial virosphere.</title>
        <authorList>
            <person name="Holmfeldt K."/>
            <person name="Nilsson E."/>
            <person name="Simone D."/>
            <person name="Lopez-Fernandez M."/>
            <person name="Wu X."/>
            <person name="de Brujin I."/>
            <person name="Lundin D."/>
            <person name="Andersson A."/>
            <person name="Bertilsson S."/>
            <person name="Dopson M."/>
        </authorList>
    </citation>
    <scope>NUCLEOTIDE SEQUENCE</scope>
    <source>
        <strain evidence="1">MM415B05096</strain>
    </source>
</reference>
<evidence type="ECO:0000313" key="1">
    <source>
        <dbReference type="EMBL" id="QJA95894.1"/>
    </source>
</evidence>
<dbReference type="EMBL" id="MT143353">
    <property type="protein sequence ID" value="QJA95894.1"/>
    <property type="molecule type" value="Genomic_DNA"/>
</dbReference>